<evidence type="ECO:0000256" key="6">
    <source>
        <dbReference type="PROSITE-ProRule" id="PRU10141"/>
    </source>
</evidence>
<dbReference type="Pfam" id="PF07714">
    <property type="entry name" value="PK_Tyr_Ser-Thr"/>
    <property type="match status" value="1"/>
</dbReference>
<gene>
    <name evidence="10" type="ORF">P3T76_004582</name>
</gene>
<keyword evidence="11" id="KW-1185">Reference proteome</keyword>
<dbReference type="InterPro" id="IPR000719">
    <property type="entry name" value="Prot_kinase_dom"/>
</dbReference>
<dbReference type="PRINTS" id="PR00109">
    <property type="entry name" value="TYRKINASE"/>
</dbReference>
<evidence type="ECO:0000256" key="2">
    <source>
        <dbReference type="ARBA" id="ARBA00022679"/>
    </source>
</evidence>
<name>A0AAD9GU65_9STRA</name>
<dbReference type="Proteomes" id="UP001259832">
    <property type="component" value="Unassembled WGS sequence"/>
</dbReference>
<sequence length="770" mass="84509">MRSPPSRRAKIDDWLDFAKVGPCTALSAAAVRLRLTRHTATTRPLGARRRKTAASPQRPPHMQAIGDTEQQHINPNSLPPPVPAPTAAPIARKNSTDDLAAEVSQSPPVHTPSDARLLYREWRTGSHVGADLARLETGELNSNSSSSSMSSEDVLSRSPFGVYGRSPNSLPRIAERLENVPLRANVPPAAPVPSQDVDARARLLSQKIVAMDAAESGGAAEAIKPQSGSYGSVGPSEPATGIKKAQSYQALADLEKKGYFPVAPKPSALGVQRGLKDSVVNDMCRAVVKHMVGDVYVSASGSYGQRKVLNHLYEPVFASVQAHFRRLPARYALSVNPDDVPLHMRLLAQNQRDPTAIAVNAQLKKDDNGEIVPNVCEVVVVSLDRENILDAITRALTTMKGNILDADVMTTADGTLLDRFVVKGSFMSDERQDELRTNIEQNLRRLSMDEEARPSTASSQEIASNENVSLAEKLGVLQMVDKNEIKAEWKLDLNEVRLEKAVGSGRSGSTYSAWWRGTHVAAKVVDSSTNTQAVGEELLNEFHREVAVVSKLRHPNIVLFLGAAINPPRYCLVFEFMENGTLTDLIRARRGPIDFFRLAAEMAMGMNYLHLCSIMHRDLKSGNVLIDSHGTAKISDFGLSCVLEIGSSSDLTAETGTYRWMAPEVIRHEPYSNKADVYSFGIVLWELLARDQPFRGLTPIQAAFAVARQQMRPALPRQTPQKIGELIEHCWHHDPSRRPDFGAILEALPLVKKSLKKRDFKNMGILYVAP</sequence>
<dbReference type="GO" id="GO:0004674">
    <property type="term" value="F:protein serine/threonine kinase activity"/>
    <property type="evidence" value="ECO:0007669"/>
    <property type="project" value="UniProtKB-KW"/>
</dbReference>
<proteinExistence type="predicted"/>
<dbReference type="EMBL" id="JASMQC010000006">
    <property type="protein sequence ID" value="KAK1944670.1"/>
    <property type="molecule type" value="Genomic_DNA"/>
</dbReference>
<feature type="domain" description="ACT" evidence="9">
    <location>
        <begin position="377"/>
        <end position="457"/>
    </location>
</feature>
<evidence type="ECO:0000256" key="1">
    <source>
        <dbReference type="ARBA" id="ARBA00022527"/>
    </source>
</evidence>
<keyword evidence="1" id="KW-0723">Serine/threonine-protein kinase</keyword>
<dbReference type="SMART" id="SM00220">
    <property type="entry name" value="S_TKc"/>
    <property type="match status" value="1"/>
</dbReference>
<dbReference type="PANTHER" id="PTHR44329">
    <property type="entry name" value="SERINE/THREONINE-PROTEIN KINASE TNNI3K-RELATED"/>
    <property type="match status" value="1"/>
</dbReference>
<dbReference type="FunFam" id="3.30.200.20:FF:000180">
    <property type="entry name" value="serine/threonine-protein kinase STY46-like"/>
    <property type="match status" value="1"/>
</dbReference>
<protein>
    <submittedName>
        <fullName evidence="10">Serine/threonine-protein kinase STY17</fullName>
    </submittedName>
</protein>
<reference evidence="10" key="1">
    <citation type="submission" date="2023-08" db="EMBL/GenBank/DDBJ databases">
        <title>Reference Genome Resource for the Citrus Pathogen Phytophthora citrophthora.</title>
        <authorList>
            <person name="Moller H."/>
            <person name="Coetzee B."/>
            <person name="Rose L.J."/>
            <person name="Van Niekerk J.M."/>
        </authorList>
    </citation>
    <scope>NUCLEOTIDE SEQUENCE</scope>
    <source>
        <strain evidence="10">STE-U-9442</strain>
    </source>
</reference>
<comment type="caution">
    <text evidence="10">The sequence shown here is derived from an EMBL/GenBank/DDBJ whole genome shotgun (WGS) entry which is preliminary data.</text>
</comment>
<dbReference type="InterPro" id="IPR051681">
    <property type="entry name" value="Ser/Thr_Kinases-Pseudokinases"/>
</dbReference>
<dbReference type="GO" id="GO:0005524">
    <property type="term" value="F:ATP binding"/>
    <property type="evidence" value="ECO:0007669"/>
    <property type="project" value="UniProtKB-UniRule"/>
</dbReference>
<feature type="region of interest" description="Disordered" evidence="7">
    <location>
        <begin position="40"/>
        <end position="61"/>
    </location>
</feature>
<dbReference type="InterPro" id="IPR045865">
    <property type="entry name" value="ACT-like_dom_sf"/>
</dbReference>
<evidence type="ECO:0000259" key="8">
    <source>
        <dbReference type="PROSITE" id="PS50011"/>
    </source>
</evidence>
<dbReference type="PROSITE" id="PS00107">
    <property type="entry name" value="PROTEIN_KINASE_ATP"/>
    <property type="match status" value="1"/>
</dbReference>
<feature type="region of interest" description="Disordered" evidence="7">
    <location>
        <begin position="71"/>
        <end position="90"/>
    </location>
</feature>
<dbReference type="InterPro" id="IPR001245">
    <property type="entry name" value="Ser-Thr/Tyr_kinase_cat_dom"/>
</dbReference>
<feature type="domain" description="Protein kinase" evidence="8">
    <location>
        <begin position="496"/>
        <end position="751"/>
    </location>
</feature>
<dbReference type="InterPro" id="IPR002912">
    <property type="entry name" value="ACT_dom"/>
</dbReference>
<dbReference type="InterPro" id="IPR008271">
    <property type="entry name" value="Ser/Thr_kinase_AS"/>
</dbReference>
<evidence type="ECO:0000313" key="10">
    <source>
        <dbReference type="EMBL" id="KAK1944670.1"/>
    </source>
</evidence>
<dbReference type="Gene3D" id="3.30.200.20">
    <property type="entry name" value="Phosphorylase Kinase, domain 1"/>
    <property type="match status" value="1"/>
</dbReference>
<evidence type="ECO:0000256" key="5">
    <source>
        <dbReference type="ARBA" id="ARBA00022840"/>
    </source>
</evidence>
<feature type="compositionally biased region" description="Low complexity" evidence="7">
    <location>
        <begin position="142"/>
        <end position="158"/>
    </location>
</feature>
<dbReference type="InterPro" id="IPR017441">
    <property type="entry name" value="Protein_kinase_ATP_BS"/>
</dbReference>
<dbReference type="PROSITE" id="PS50011">
    <property type="entry name" value="PROTEIN_KINASE_DOM"/>
    <property type="match status" value="1"/>
</dbReference>
<evidence type="ECO:0000313" key="11">
    <source>
        <dbReference type="Proteomes" id="UP001259832"/>
    </source>
</evidence>
<dbReference type="AlphaFoldDB" id="A0AAD9GU65"/>
<evidence type="ECO:0000256" key="3">
    <source>
        <dbReference type="ARBA" id="ARBA00022741"/>
    </source>
</evidence>
<dbReference type="PROSITE" id="PS00108">
    <property type="entry name" value="PROTEIN_KINASE_ST"/>
    <property type="match status" value="1"/>
</dbReference>
<dbReference type="InterPro" id="IPR011009">
    <property type="entry name" value="Kinase-like_dom_sf"/>
</dbReference>
<feature type="region of interest" description="Disordered" evidence="7">
    <location>
        <begin position="133"/>
        <end position="158"/>
    </location>
</feature>
<dbReference type="PROSITE" id="PS51671">
    <property type="entry name" value="ACT"/>
    <property type="match status" value="1"/>
</dbReference>
<evidence type="ECO:0000259" key="9">
    <source>
        <dbReference type="PROSITE" id="PS51671"/>
    </source>
</evidence>
<feature type="binding site" evidence="6">
    <location>
        <position position="523"/>
    </location>
    <ligand>
        <name>ATP</name>
        <dbReference type="ChEBI" id="CHEBI:30616"/>
    </ligand>
</feature>
<dbReference type="SUPFAM" id="SSF56112">
    <property type="entry name" value="Protein kinase-like (PK-like)"/>
    <property type="match status" value="1"/>
</dbReference>
<keyword evidence="4 10" id="KW-0418">Kinase</keyword>
<keyword evidence="2" id="KW-0808">Transferase</keyword>
<accession>A0AAD9GU65</accession>
<keyword evidence="5 6" id="KW-0067">ATP-binding</keyword>
<evidence type="ECO:0000256" key="7">
    <source>
        <dbReference type="SAM" id="MobiDB-lite"/>
    </source>
</evidence>
<evidence type="ECO:0000256" key="4">
    <source>
        <dbReference type="ARBA" id="ARBA00022777"/>
    </source>
</evidence>
<organism evidence="10 11">
    <name type="scientific">Phytophthora citrophthora</name>
    <dbReference type="NCBI Taxonomy" id="4793"/>
    <lineage>
        <taxon>Eukaryota</taxon>
        <taxon>Sar</taxon>
        <taxon>Stramenopiles</taxon>
        <taxon>Oomycota</taxon>
        <taxon>Peronosporomycetes</taxon>
        <taxon>Peronosporales</taxon>
        <taxon>Peronosporaceae</taxon>
        <taxon>Phytophthora</taxon>
    </lineage>
</organism>
<dbReference type="CDD" id="cd13999">
    <property type="entry name" value="STKc_MAP3K-like"/>
    <property type="match status" value="1"/>
</dbReference>
<feature type="compositionally biased region" description="Pro residues" evidence="7">
    <location>
        <begin position="77"/>
        <end position="86"/>
    </location>
</feature>
<dbReference type="Gene3D" id="1.10.510.10">
    <property type="entry name" value="Transferase(Phosphotransferase) domain 1"/>
    <property type="match status" value="1"/>
</dbReference>
<dbReference type="SUPFAM" id="SSF55021">
    <property type="entry name" value="ACT-like"/>
    <property type="match status" value="1"/>
</dbReference>
<keyword evidence="3 6" id="KW-0547">Nucleotide-binding</keyword>